<dbReference type="Pfam" id="PF13031">
    <property type="entry name" value="DUF3892"/>
    <property type="match status" value="1"/>
</dbReference>
<protein>
    <recommendedName>
        <fullName evidence="3">DUF3892 domain-containing protein</fullName>
    </recommendedName>
</protein>
<proteinExistence type="predicted"/>
<dbReference type="EMBL" id="CP026606">
    <property type="protein sequence ID" value="AVB75978.1"/>
    <property type="molecule type" value="Genomic_DNA"/>
</dbReference>
<organism evidence="1 2">
    <name type="scientific">Methanococcus maripaludis</name>
    <name type="common">Methanococcus deltae</name>
    <dbReference type="NCBI Taxonomy" id="39152"/>
    <lineage>
        <taxon>Archaea</taxon>
        <taxon>Methanobacteriati</taxon>
        <taxon>Methanobacteriota</taxon>
        <taxon>Methanomada group</taxon>
        <taxon>Methanococci</taxon>
        <taxon>Methanococcales</taxon>
        <taxon>Methanococcaceae</taxon>
        <taxon>Methanococcus</taxon>
    </lineage>
</organism>
<dbReference type="Proteomes" id="UP000239462">
    <property type="component" value="Chromosome"/>
</dbReference>
<sequence length="81" mass="8827">MVIKMGNKSGKTNIKDIKVTKESDSGRNLEFKNTKTGEELSRAQVVNKIESGEITGAHVRKVNNVKTPCSNPDGKKNNNLG</sequence>
<gene>
    <name evidence="1" type="ORF">MMJJ_05610</name>
</gene>
<dbReference type="InterPro" id="IPR024997">
    <property type="entry name" value="DUF3892"/>
</dbReference>
<dbReference type="AlphaFoldDB" id="A0A2L1C9B6"/>
<reference evidence="2" key="1">
    <citation type="journal article" date="2018" name="Genome Announc.">
        <title>Complete Genome Sequence of the Methanococcus maripaludis Type Strain JJ (DSM 2067), a Model for Selenoprotein Synthesis in Archaea.</title>
        <authorList>
            <person name="Poehlein A."/>
            <person name="Heym D."/>
            <person name="Quitzke V."/>
            <person name="Fersch J."/>
            <person name="Daniel R."/>
            <person name="Rother M."/>
        </authorList>
    </citation>
    <scope>NUCLEOTIDE SEQUENCE [LARGE SCALE GENOMIC DNA]</scope>
    <source>
        <strain evidence="2">DSM 2067</strain>
    </source>
</reference>
<evidence type="ECO:0000313" key="2">
    <source>
        <dbReference type="Proteomes" id="UP000239462"/>
    </source>
</evidence>
<name>A0A2L1C9B6_METMI</name>
<evidence type="ECO:0000313" key="1">
    <source>
        <dbReference type="EMBL" id="AVB75978.1"/>
    </source>
</evidence>
<accession>A0A2L1C9B6</accession>
<dbReference type="KEGG" id="mmad:MMJJ_05610"/>
<evidence type="ECO:0008006" key="3">
    <source>
        <dbReference type="Google" id="ProtNLM"/>
    </source>
</evidence>